<evidence type="ECO:0000256" key="1">
    <source>
        <dbReference type="ARBA" id="ARBA00023002"/>
    </source>
</evidence>
<reference evidence="4 5" key="1">
    <citation type="submission" date="2016-10" db="EMBL/GenBank/DDBJ databases">
        <title>Complete genome sequences of three Cupriavidus strains isolated from various Malaysian environments.</title>
        <authorList>
            <person name="Abdullah A.A.-A."/>
            <person name="Shafie N.A.H."/>
            <person name="Lau N.S."/>
        </authorList>
    </citation>
    <scope>NUCLEOTIDE SEQUENCE [LARGE SCALE GENOMIC DNA]</scope>
    <source>
        <strain evidence="4 5">USMAA1020</strain>
    </source>
</reference>
<dbReference type="RefSeq" id="WP_071017055.1">
    <property type="nucleotide sequence ID" value="NZ_CP017755.1"/>
</dbReference>
<dbReference type="InterPro" id="IPR013107">
    <property type="entry name" value="Acyl-CoA_DH_C"/>
</dbReference>
<dbReference type="Gene3D" id="2.40.110.10">
    <property type="entry name" value="Butyryl-CoA Dehydrogenase, subunit A, domain 2"/>
    <property type="match status" value="1"/>
</dbReference>
<gene>
    <name evidence="4" type="ORF">BKK80_21905</name>
</gene>
<dbReference type="Pfam" id="PF02771">
    <property type="entry name" value="Acyl-CoA_dh_N"/>
    <property type="match status" value="1"/>
</dbReference>
<protein>
    <submittedName>
        <fullName evidence="4">Acyl-CoA dehydrogenase</fullName>
    </submittedName>
</protein>
<keyword evidence="1" id="KW-0560">Oxidoreductase</keyword>
<dbReference type="Gene3D" id="1.20.140.10">
    <property type="entry name" value="Butyryl-CoA Dehydrogenase, subunit A, domain 3"/>
    <property type="match status" value="1"/>
</dbReference>
<organism evidence="4 5">
    <name type="scientific">Cupriavidus malaysiensis</name>
    <dbReference type="NCBI Taxonomy" id="367825"/>
    <lineage>
        <taxon>Bacteria</taxon>
        <taxon>Pseudomonadati</taxon>
        <taxon>Pseudomonadota</taxon>
        <taxon>Betaproteobacteria</taxon>
        <taxon>Burkholderiales</taxon>
        <taxon>Burkholderiaceae</taxon>
        <taxon>Cupriavidus</taxon>
    </lineage>
</organism>
<dbReference type="Proteomes" id="UP000177515">
    <property type="component" value="Chromosome 2"/>
</dbReference>
<sequence length="400" mass="44318">MNAIHELMQEPGTAELVARAQAMIPALRAKAAEVEQARTVPKETIDAFRAAGFFKILQPRRWGGWEMDPIVFSRVLMELGRGCPSSAWNLMILGVHQWEFGLFDPRAGDDMWARDPDILIASSYAPFGKCRPVEGGWMVSGEWKTSSGCDHAEGGAILGAFWLDDAGQRRDYRSFVVSRSDYEIVDDWHVVGLGGTGSKSVRIRGEAFVPDYRSHSIVDYRMSARATPYLYPFNQVFYAAVSSVIVGYARGMVDLYIEQMMPRQNIVGPAGAAAQNPYVRDKLGNAALLVRSAQGRLAQVYQEASAYVGRGELVPLESRVYHFLEIQRCGKDCLDASLMLWKKLSARAIWLTNPAQLWMRAMLVAGNHITQNEDDTAGVLGGYLLGQGVPPFMFDLPAAQ</sequence>
<dbReference type="InterPro" id="IPR037069">
    <property type="entry name" value="AcylCoA_DH/ox_N_sf"/>
</dbReference>
<dbReference type="PIRSF" id="PIRSF016578">
    <property type="entry name" value="HsaA"/>
    <property type="match status" value="1"/>
</dbReference>
<feature type="domain" description="Acyl-CoA dehydrogenase C-terminal" evidence="3">
    <location>
        <begin position="241"/>
        <end position="370"/>
    </location>
</feature>
<evidence type="ECO:0000313" key="4">
    <source>
        <dbReference type="EMBL" id="AOZ08600.1"/>
    </source>
</evidence>
<evidence type="ECO:0000259" key="2">
    <source>
        <dbReference type="Pfam" id="PF02771"/>
    </source>
</evidence>
<dbReference type="Pfam" id="PF08028">
    <property type="entry name" value="Acyl-CoA_dh_2"/>
    <property type="match status" value="1"/>
</dbReference>
<dbReference type="InterPro" id="IPR009100">
    <property type="entry name" value="AcylCoA_DH/oxidase_NM_dom_sf"/>
</dbReference>
<dbReference type="InterPro" id="IPR046373">
    <property type="entry name" value="Acyl-CoA_Oxase/DH_mid-dom_sf"/>
</dbReference>
<evidence type="ECO:0000259" key="3">
    <source>
        <dbReference type="Pfam" id="PF08028"/>
    </source>
</evidence>
<proteinExistence type="predicted"/>
<keyword evidence="5" id="KW-1185">Reference proteome</keyword>
<dbReference type="EMBL" id="CP017755">
    <property type="protein sequence ID" value="AOZ08600.1"/>
    <property type="molecule type" value="Genomic_DNA"/>
</dbReference>
<name>A0A1D9I946_9BURK</name>
<dbReference type="InterPro" id="IPR013786">
    <property type="entry name" value="AcylCoA_DH/ox_N"/>
</dbReference>
<dbReference type="SUPFAM" id="SSF56645">
    <property type="entry name" value="Acyl-CoA dehydrogenase NM domain-like"/>
    <property type="match status" value="1"/>
</dbReference>
<dbReference type="Gene3D" id="1.10.540.10">
    <property type="entry name" value="Acyl-CoA dehydrogenase/oxidase, N-terminal domain"/>
    <property type="match status" value="1"/>
</dbReference>
<evidence type="ECO:0000313" key="5">
    <source>
        <dbReference type="Proteomes" id="UP000177515"/>
    </source>
</evidence>
<feature type="domain" description="Acyl-CoA dehydrogenase/oxidase N-terminal" evidence="2">
    <location>
        <begin position="28"/>
        <end position="88"/>
    </location>
</feature>
<accession>A0A1D9I946</accession>